<feature type="compositionally biased region" description="Low complexity" evidence="1">
    <location>
        <begin position="83"/>
        <end position="97"/>
    </location>
</feature>
<evidence type="ECO:0000256" key="1">
    <source>
        <dbReference type="SAM" id="MobiDB-lite"/>
    </source>
</evidence>
<keyword evidence="4" id="KW-1185">Reference proteome</keyword>
<reference evidence="4" key="1">
    <citation type="submission" date="2014-01" db="EMBL/GenBank/DDBJ databases">
        <title>The Genome Sequence of Anopheles farauti FAR1 (V2).</title>
        <authorList>
            <consortium name="The Broad Institute Genomics Platform"/>
            <person name="Neafsey D.E."/>
            <person name="Besansky N."/>
            <person name="Howell P."/>
            <person name="Walton C."/>
            <person name="Young S.K."/>
            <person name="Zeng Q."/>
            <person name="Gargeya S."/>
            <person name="Fitzgerald M."/>
            <person name="Haas B."/>
            <person name="Abouelleil A."/>
            <person name="Allen A.W."/>
            <person name="Alvarado L."/>
            <person name="Arachchi H.M."/>
            <person name="Berlin A.M."/>
            <person name="Chapman S.B."/>
            <person name="Gainer-Dewar J."/>
            <person name="Goldberg J."/>
            <person name="Griggs A."/>
            <person name="Gujja S."/>
            <person name="Hansen M."/>
            <person name="Howarth C."/>
            <person name="Imamovic A."/>
            <person name="Ireland A."/>
            <person name="Larimer J."/>
            <person name="McCowan C."/>
            <person name="Murphy C."/>
            <person name="Pearson M."/>
            <person name="Poon T.W."/>
            <person name="Priest M."/>
            <person name="Roberts A."/>
            <person name="Saif S."/>
            <person name="Shea T."/>
            <person name="Sisk P."/>
            <person name="Sykes S."/>
            <person name="Wortman J."/>
            <person name="Nusbaum C."/>
            <person name="Birren B."/>
        </authorList>
    </citation>
    <scope>NUCLEOTIDE SEQUENCE [LARGE SCALE GENOMIC DNA]</scope>
    <source>
        <strain evidence="4">FAR1</strain>
    </source>
</reference>
<dbReference type="Proteomes" id="UP000075886">
    <property type="component" value="Unassembled WGS sequence"/>
</dbReference>
<accession>A0A182QEU2</accession>
<organism evidence="3 4">
    <name type="scientific">Anopheles farauti</name>
    <dbReference type="NCBI Taxonomy" id="69004"/>
    <lineage>
        <taxon>Eukaryota</taxon>
        <taxon>Metazoa</taxon>
        <taxon>Ecdysozoa</taxon>
        <taxon>Arthropoda</taxon>
        <taxon>Hexapoda</taxon>
        <taxon>Insecta</taxon>
        <taxon>Pterygota</taxon>
        <taxon>Neoptera</taxon>
        <taxon>Endopterygota</taxon>
        <taxon>Diptera</taxon>
        <taxon>Nematocera</taxon>
        <taxon>Culicoidea</taxon>
        <taxon>Culicidae</taxon>
        <taxon>Anophelinae</taxon>
        <taxon>Anopheles</taxon>
    </lineage>
</organism>
<dbReference type="EnsemblMetazoa" id="AFAF008702-RA">
    <property type="protein sequence ID" value="AFAF008702-PA"/>
    <property type="gene ID" value="AFAF008702"/>
</dbReference>
<feature type="signal peptide" evidence="2">
    <location>
        <begin position="1"/>
        <end position="18"/>
    </location>
</feature>
<evidence type="ECO:0000256" key="2">
    <source>
        <dbReference type="SAM" id="SignalP"/>
    </source>
</evidence>
<dbReference type="VEuPathDB" id="VectorBase:AFAF008702"/>
<dbReference type="EMBL" id="AXCN02001978">
    <property type="status" value="NOT_ANNOTATED_CDS"/>
    <property type="molecule type" value="Genomic_DNA"/>
</dbReference>
<evidence type="ECO:0000313" key="3">
    <source>
        <dbReference type="EnsemblMetazoa" id="AFAF008702-PA"/>
    </source>
</evidence>
<feature type="chain" id="PRO_5008132657" evidence="2">
    <location>
        <begin position="19"/>
        <end position="122"/>
    </location>
</feature>
<dbReference type="AlphaFoldDB" id="A0A182QEU2"/>
<sequence length="122" mass="12885">MGLLCTFVIATVVTIVVANNIISVIGGHVSMLMKPKGNVNSTKEHALRRITLTLPPGSCRNALATLSTNVLEFINVPLARTAVTSNSRSSTSATTSTGQRLTQPERTGKPSHHRCACASSLE</sequence>
<evidence type="ECO:0000313" key="4">
    <source>
        <dbReference type="Proteomes" id="UP000075886"/>
    </source>
</evidence>
<name>A0A182QEU2_9DIPT</name>
<proteinExistence type="predicted"/>
<keyword evidence="2" id="KW-0732">Signal</keyword>
<reference evidence="3" key="2">
    <citation type="submission" date="2020-05" db="UniProtKB">
        <authorList>
            <consortium name="EnsemblMetazoa"/>
        </authorList>
    </citation>
    <scope>IDENTIFICATION</scope>
    <source>
        <strain evidence="3">FAR1</strain>
    </source>
</reference>
<protein>
    <submittedName>
        <fullName evidence="3">Uncharacterized protein</fullName>
    </submittedName>
</protein>
<feature type="region of interest" description="Disordered" evidence="1">
    <location>
        <begin position="83"/>
        <end position="122"/>
    </location>
</feature>